<comment type="similarity">
    <text evidence="1">Belongs to the helicase family. RecQ subfamily.</text>
</comment>
<sequence>MEDNFLQSFSDLPNSYAEDLQKLAFQENIQYAMGKPGGVLKVFCPYLDVKVKIETQTCLGIKLCEFAVLEPHNTSHESKEVRSTSNYEVSEDFPNVPVLLLTATCSQATVQKIMTKVVPKPSKLEKLFENICKYLDSITLGRYHGSLNDAAKNTNLARWKNGCIRIMCATNAFGMDINVADIQIIIHTTFPISLVNFIQEIGRAARDGQESKSILFFSQADVQNLLYILTDKRASSYKFSDNTQSQLYEAQTNNTSIEQYHLAKRTNKILEMQFLERCHARESTTTFFHVSRSDVGDVFIMTKNKDFVAKGLMTLEEYGKQNKKSPITSKSVCLCLYDQLVLKGLVQQNVILKPIRPGSATLILTYEIIGVNPNATLLATDKEWKMFAKPN</sequence>
<dbReference type="GO" id="GO:0005737">
    <property type="term" value="C:cytoplasm"/>
    <property type="evidence" value="ECO:0007669"/>
    <property type="project" value="TreeGrafter"/>
</dbReference>
<evidence type="ECO:0000256" key="4">
    <source>
        <dbReference type="ARBA" id="ARBA00034617"/>
    </source>
</evidence>
<evidence type="ECO:0000256" key="3">
    <source>
        <dbReference type="ARBA" id="ARBA00023235"/>
    </source>
</evidence>
<keyword evidence="3" id="KW-0413">Isomerase</keyword>
<dbReference type="Gene3D" id="3.40.50.300">
    <property type="entry name" value="P-loop containing nucleotide triphosphate hydrolases"/>
    <property type="match status" value="1"/>
</dbReference>
<proteinExistence type="inferred from homology"/>
<evidence type="ECO:0000313" key="7">
    <source>
        <dbReference type="EMBL" id="CAG8499062.1"/>
    </source>
</evidence>
<dbReference type="OrthoDB" id="10261556at2759"/>
<evidence type="ECO:0000259" key="6">
    <source>
        <dbReference type="PROSITE" id="PS51194"/>
    </source>
</evidence>
<dbReference type="InterPro" id="IPR027417">
    <property type="entry name" value="P-loop_NTPase"/>
</dbReference>
<dbReference type="GO" id="GO:0005694">
    <property type="term" value="C:chromosome"/>
    <property type="evidence" value="ECO:0007669"/>
    <property type="project" value="TreeGrafter"/>
</dbReference>
<reference evidence="7" key="1">
    <citation type="submission" date="2021-06" db="EMBL/GenBank/DDBJ databases">
        <authorList>
            <person name="Kallberg Y."/>
            <person name="Tangrot J."/>
            <person name="Rosling A."/>
        </authorList>
    </citation>
    <scope>NUCLEOTIDE SEQUENCE</scope>
    <source>
        <strain evidence="7">MT106</strain>
    </source>
</reference>
<dbReference type="GO" id="GO:0003677">
    <property type="term" value="F:DNA binding"/>
    <property type="evidence" value="ECO:0007669"/>
    <property type="project" value="UniProtKB-KW"/>
</dbReference>
<accession>A0A9N8ZKF7</accession>
<dbReference type="GO" id="GO:0043138">
    <property type="term" value="F:3'-5' DNA helicase activity"/>
    <property type="evidence" value="ECO:0007669"/>
    <property type="project" value="UniProtKB-EC"/>
</dbReference>
<keyword evidence="2" id="KW-0238">DNA-binding</keyword>
<dbReference type="Pfam" id="PF00271">
    <property type="entry name" value="Helicase_C"/>
    <property type="match status" value="1"/>
</dbReference>
<comment type="catalytic activity">
    <reaction evidence="4">
        <text>Couples ATP hydrolysis with the unwinding of duplex DNA by translocating in the 3'-5' direction.</text>
        <dbReference type="EC" id="5.6.2.4"/>
    </reaction>
</comment>
<dbReference type="EMBL" id="CAJVPL010000453">
    <property type="protein sequence ID" value="CAG8499062.1"/>
    <property type="molecule type" value="Genomic_DNA"/>
</dbReference>
<dbReference type="GO" id="GO:0009378">
    <property type="term" value="F:four-way junction helicase activity"/>
    <property type="evidence" value="ECO:0007669"/>
    <property type="project" value="TreeGrafter"/>
</dbReference>
<dbReference type="InterPro" id="IPR001650">
    <property type="entry name" value="Helicase_C-like"/>
</dbReference>
<gene>
    <name evidence="7" type="ORF">AGERDE_LOCUS4151</name>
</gene>
<dbReference type="PANTHER" id="PTHR13710:SF105">
    <property type="entry name" value="ATP-DEPENDENT DNA HELICASE Q1"/>
    <property type="match status" value="1"/>
</dbReference>
<evidence type="ECO:0000313" key="8">
    <source>
        <dbReference type="Proteomes" id="UP000789831"/>
    </source>
</evidence>
<dbReference type="Proteomes" id="UP000789831">
    <property type="component" value="Unassembled WGS sequence"/>
</dbReference>
<protein>
    <recommendedName>
        <fullName evidence="5">DNA 3'-5' helicase</fullName>
        <ecNumber evidence="5">5.6.2.4</ecNumber>
    </recommendedName>
</protein>
<evidence type="ECO:0000256" key="1">
    <source>
        <dbReference type="ARBA" id="ARBA00005446"/>
    </source>
</evidence>
<dbReference type="SMART" id="SM00490">
    <property type="entry name" value="HELICc"/>
    <property type="match status" value="1"/>
</dbReference>
<comment type="caution">
    <text evidence="7">The sequence shown here is derived from an EMBL/GenBank/DDBJ whole genome shotgun (WGS) entry which is preliminary data.</text>
</comment>
<dbReference type="EC" id="5.6.2.4" evidence="5"/>
<evidence type="ECO:0000256" key="2">
    <source>
        <dbReference type="ARBA" id="ARBA00023125"/>
    </source>
</evidence>
<dbReference type="PROSITE" id="PS51194">
    <property type="entry name" value="HELICASE_CTER"/>
    <property type="match status" value="1"/>
</dbReference>
<dbReference type="GO" id="GO:0000724">
    <property type="term" value="P:double-strand break repair via homologous recombination"/>
    <property type="evidence" value="ECO:0007669"/>
    <property type="project" value="TreeGrafter"/>
</dbReference>
<dbReference type="AlphaFoldDB" id="A0A9N8ZKF7"/>
<name>A0A9N8ZKF7_9GLOM</name>
<feature type="domain" description="Helicase C-terminal" evidence="6">
    <location>
        <begin position="88"/>
        <end position="251"/>
    </location>
</feature>
<keyword evidence="8" id="KW-1185">Reference proteome</keyword>
<dbReference type="PANTHER" id="PTHR13710">
    <property type="entry name" value="DNA HELICASE RECQ FAMILY MEMBER"/>
    <property type="match status" value="1"/>
</dbReference>
<evidence type="ECO:0000256" key="5">
    <source>
        <dbReference type="ARBA" id="ARBA00034808"/>
    </source>
</evidence>
<dbReference type="SUPFAM" id="SSF52540">
    <property type="entry name" value="P-loop containing nucleoside triphosphate hydrolases"/>
    <property type="match status" value="1"/>
</dbReference>
<organism evidence="7 8">
    <name type="scientific">Ambispora gerdemannii</name>
    <dbReference type="NCBI Taxonomy" id="144530"/>
    <lineage>
        <taxon>Eukaryota</taxon>
        <taxon>Fungi</taxon>
        <taxon>Fungi incertae sedis</taxon>
        <taxon>Mucoromycota</taxon>
        <taxon>Glomeromycotina</taxon>
        <taxon>Glomeromycetes</taxon>
        <taxon>Archaeosporales</taxon>
        <taxon>Ambisporaceae</taxon>
        <taxon>Ambispora</taxon>
    </lineage>
</organism>